<dbReference type="Pfam" id="PF02525">
    <property type="entry name" value="Flavodoxin_2"/>
    <property type="match status" value="1"/>
</dbReference>
<reference evidence="2 3" key="1">
    <citation type="submission" date="2023-07" db="EMBL/GenBank/DDBJ databases">
        <title>Sorghum-associated microbial communities from plants grown in Nebraska, USA.</title>
        <authorList>
            <person name="Schachtman D."/>
        </authorList>
    </citation>
    <scope>NUCLEOTIDE SEQUENCE [LARGE SCALE GENOMIC DNA]</scope>
    <source>
        <strain evidence="2 3">CC60</strain>
    </source>
</reference>
<evidence type="ECO:0000313" key="2">
    <source>
        <dbReference type="EMBL" id="MDQ0009087.1"/>
    </source>
</evidence>
<name>A0ABT9SYL9_9GAMM</name>
<protein>
    <submittedName>
        <fullName evidence="2">FMN-dependent NADH-azoreductase</fullName>
    </submittedName>
</protein>
<dbReference type="InterPro" id="IPR029039">
    <property type="entry name" value="Flavoprotein-like_sf"/>
</dbReference>
<dbReference type="Proteomes" id="UP001237737">
    <property type="component" value="Unassembled WGS sequence"/>
</dbReference>
<organism evidence="2 3">
    <name type="scientific">Luteibacter jiangsuensis</name>
    <dbReference type="NCBI Taxonomy" id="637577"/>
    <lineage>
        <taxon>Bacteria</taxon>
        <taxon>Pseudomonadati</taxon>
        <taxon>Pseudomonadota</taxon>
        <taxon>Gammaproteobacteria</taxon>
        <taxon>Lysobacterales</taxon>
        <taxon>Rhodanobacteraceae</taxon>
        <taxon>Luteibacter</taxon>
    </lineage>
</organism>
<accession>A0ABT9SYL9</accession>
<gene>
    <name evidence="2" type="ORF">J2T07_001264</name>
</gene>
<evidence type="ECO:0000259" key="1">
    <source>
        <dbReference type="Pfam" id="PF02525"/>
    </source>
</evidence>
<dbReference type="InterPro" id="IPR003680">
    <property type="entry name" value="Flavodoxin_fold"/>
</dbReference>
<dbReference type="SUPFAM" id="SSF52218">
    <property type="entry name" value="Flavoproteins"/>
    <property type="match status" value="1"/>
</dbReference>
<feature type="domain" description="Flavodoxin-like fold" evidence="1">
    <location>
        <begin position="1"/>
        <end position="61"/>
    </location>
</feature>
<dbReference type="RefSeq" id="WP_306848312.1">
    <property type="nucleotide sequence ID" value="NZ_JAUSSK010000002.1"/>
</dbReference>
<sequence length="77" mass="8368">MNILHIDCSPRPGSQSRKLSAAIVERLLDVSPGAVISRRDLAMHPVPHPWPDYATALSSPATLATIDFKRFAEASCL</sequence>
<proteinExistence type="predicted"/>
<comment type="caution">
    <text evidence="2">The sequence shown here is derived from an EMBL/GenBank/DDBJ whole genome shotgun (WGS) entry which is preliminary data.</text>
</comment>
<dbReference type="Gene3D" id="3.40.50.360">
    <property type="match status" value="1"/>
</dbReference>
<keyword evidence="3" id="KW-1185">Reference proteome</keyword>
<evidence type="ECO:0000313" key="3">
    <source>
        <dbReference type="Proteomes" id="UP001237737"/>
    </source>
</evidence>
<dbReference type="EMBL" id="JAUSSK010000002">
    <property type="protein sequence ID" value="MDQ0009087.1"/>
    <property type="molecule type" value="Genomic_DNA"/>
</dbReference>